<proteinExistence type="predicted"/>
<reference evidence="1 2" key="1">
    <citation type="submission" date="2018-10" db="EMBL/GenBank/DDBJ databases">
        <title>Phylogenomics of Brevibacillus.</title>
        <authorList>
            <person name="Dunlap C."/>
        </authorList>
    </citation>
    <scope>NUCLEOTIDE SEQUENCE [LARGE SCALE GENOMIC DNA]</scope>
    <source>
        <strain evidence="1 2">JCM 15774</strain>
    </source>
</reference>
<organism evidence="1 2">
    <name type="scientific">Brevibacillus nitrificans</name>
    <dbReference type="NCBI Taxonomy" id="651560"/>
    <lineage>
        <taxon>Bacteria</taxon>
        <taxon>Bacillati</taxon>
        <taxon>Bacillota</taxon>
        <taxon>Bacilli</taxon>
        <taxon>Bacillales</taxon>
        <taxon>Paenibacillaceae</taxon>
        <taxon>Brevibacillus</taxon>
    </lineage>
</organism>
<dbReference type="InterPro" id="IPR028964">
    <property type="entry name" value="Imm8"/>
</dbReference>
<protein>
    <submittedName>
        <fullName evidence="1">Uncharacterized protein</fullName>
    </submittedName>
</protein>
<dbReference type="Pfam" id="PF15586">
    <property type="entry name" value="Imm8"/>
    <property type="match status" value="1"/>
</dbReference>
<evidence type="ECO:0000313" key="1">
    <source>
        <dbReference type="EMBL" id="RNB88625.1"/>
    </source>
</evidence>
<name>A0A3M8DMG6_9BACL</name>
<dbReference type="RefSeq" id="WP_122922726.1">
    <property type="nucleotide sequence ID" value="NZ_RHHU01000003.1"/>
</dbReference>
<sequence>MIIPVIKHEIDVTGSPEKEDDFWVSICVSIGPAEELGADFFYFYVASPKFLLRTLEVNEVLCGRGVLILNTFDLLLIKEKINEIVKACIRPTWKEVAESINKYGIWEYDETDGFGTKKD</sequence>
<gene>
    <name evidence="1" type="ORF">EDM59_05795</name>
</gene>
<dbReference type="EMBL" id="RHHU01000003">
    <property type="protein sequence ID" value="RNB88625.1"/>
    <property type="molecule type" value="Genomic_DNA"/>
</dbReference>
<dbReference type="Proteomes" id="UP000269573">
    <property type="component" value="Unassembled WGS sequence"/>
</dbReference>
<evidence type="ECO:0000313" key="2">
    <source>
        <dbReference type="Proteomes" id="UP000269573"/>
    </source>
</evidence>
<accession>A0A3M8DMG6</accession>
<comment type="caution">
    <text evidence="1">The sequence shown here is derived from an EMBL/GenBank/DDBJ whole genome shotgun (WGS) entry which is preliminary data.</text>
</comment>
<dbReference type="AlphaFoldDB" id="A0A3M8DMG6"/>
<keyword evidence="2" id="KW-1185">Reference proteome</keyword>